<dbReference type="InterPro" id="IPR006330">
    <property type="entry name" value="Ado/ade_deaminase"/>
</dbReference>
<dbReference type="EMBL" id="CADEPI010000235">
    <property type="protein sequence ID" value="CAB3381491.1"/>
    <property type="molecule type" value="Genomic_DNA"/>
</dbReference>
<keyword evidence="7" id="KW-0546">Nucleotide metabolism</keyword>
<comment type="cofactor">
    <cofactor evidence="1">
        <name>Zn(2+)</name>
        <dbReference type="ChEBI" id="CHEBI:29105"/>
    </cofactor>
</comment>
<comment type="catalytic activity">
    <reaction evidence="8">
        <text>N(6)-methyl-AMP + H2O + H(+) = IMP + methylamine</text>
        <dbReference type="Rhea" id="RHEA:16001"/>
        <dbReference type="ChEBI" id="CHEBI:15377"/>
        <dbReference type="ChEBI" id="CHEBI:15378"/>
        <dbReference type="ChEBI" id="CHEBI:58053"/>
        <dbReference type="ChEBI" id="CHEBI:59338"/>
        <dbReference type="ChEBI" id="CHEBI:144842"/>
    </reaction>
    <physiologicalReaction direction="left-to-right" evidence="8">
        <dbReference type="Rhea" id="RHEA:16002"/>
    </physiologicalReaction>
</comment>
<dbReference type="FunFam" id="3.20.20.140:FF:000033">
    <property type="entry name" value="Adenosine deaminase-like protein"/>
    <property type="match status" value="1"/>
</dbReference>
<feature type="domain" description="Adenosine deaminase" evidence="11">
    <location>
        <begin position="9"/>
        <end position="328"/>
    </location>
</feature>
<evidence type="ECO:0000256" key="7">
    <source>
        <dbReference type="ARBA" id="ARBA00023080"/>
    </source>
</evidence>
<comment type="caution">
    <text evidence="12">The sequence shown here is derived from an EMBL/GenBank/DDBJ whole genome shotgun (WGS) entry which is preliminary data.</text>
</comment>
<dbReference type="CDD" id="cd00443">
    <property type="entry name" value="ADA_AMPD"/>
    <property type="match status" value="1"/>
</dbReference>
<keyword evidence="4" id="KW-0479">Metal-binding</keyword>
<evidence type="ECO:0000256" key="3">
    <source>
        <dbReference type="ARBA" id="ARBA00011245"/>
    </source>
</evidence>
<evidence type="ECO:0000313" key="12">
    <source>
        <dbReference type="EMBL" id="CAB3381491.1"/>
    </source>
</evidence>
<dbReference type="GO" id="GO:0046103">
    <property type="term" value="P:inosine biosynthetic process"/>
    <property type="evidence" value="ECO:0007669"/>
    <property type="project" value="TreeGrafter"/>
</dbReference>
<evidence type="ECO:0000256" key="8">
    <source>
        <dbReference type="ARBA" id="ARBA00048787"/>
    </source>
</evidence>
<dbReference type="AlphaFoldDB" id="A0A8S1DMS2"/>
<dbReference type="GO" id="GO:0046872">
    <property type="term" value="F:metal ion binding"/>
    <property type="evidence" value="ECO:0007669"/>
    <property type="project" value="UniProtKB-KW"/>
</dbReference>
<protein>
    <recommendedName>
        <fullName evidence="10">Adenosine deaminase-like protein</fullName>
    </recommendedName>
</protein>
<keyword evidence="5" id="KW-0378">Hydrolase</keyword>
<gene>
    <name evidence="12" type="ORF">CLODIP_2_CD15009</name>
</gene>
<keyword evidence="6" id="KW-0862">Zinc</keyword>
<comment type="similarity">
    <text evidence="2">Belongs to the metallo-dependent hydrolases superfamily. Adenosine and AMP deaminases family.</text>
</comment>
<evidence type="ECO:0000256" key="6">
    <source>
        <dbReference type="ARBA" id="ARBA00022833"/>
    </source>
</evidence>
<evidence type="ECO:0000313" key="13">
    <source>
        <dbReference type="Proteomes" id="UP000494165"/>
    </source>
</evidence>
<accession>A0A8S1DMS2</accession>
<evidence type="ECO:0000256" key="4">
    <source>
        <dbReference type="ARBA" id="ARBA00022723"/>
    </source>
</evidence>
<comment type="function">
    <text evidence="9">Catalyzes the hydrolysis of the free cytosolic methylated adenosine nucleotide N(6)-methyl-AMP (N6-mAMP) to produce inositol monophosphate (IMP) and methylamine. Is required for the catabolism of cytosolic N6-mAMP, which is derived from the degradation of mRNA containing N6-methylated adenine (m6A).</text>
</comment>
<keyword evidence="13" id="KW-1185">Reference proteome</keyword>
<reference evidence="12 13" key="1">
    <citation type="submission" date="2020-04" db="EMBL/GenBank/DDBJ databases">
        <authorList>
            <person name="Alioto T."/>
            <person name="Alioto T."/>
            <person name="Gomez Garrido J."/>
        </authorList>
    </citation>
    <scope>NUCLEOTIDE SEQUENCE [LARGE SCALE GENOMIC DNA]</scope>
</reference>
<dbReference type="Proteomes" id="UP000494165">
    <property type="component" value="Unassembled WGS sequence"/>
</dbReference>
<dbReference type="GO" id="GO:0006154">
    <property type="term" value="P:adenosine catabolic process"/>
    <property type="evidence" value="ECO:0007669"/>
    <property type="project" value="TreeGrafter"/>
</dbReference>
<dbReference type="InterPro" id="IPR032466">
    <property type="entry name" value="Metal_Hydrolase"/>
</dbReference>
<dbReference type="GO" id="GO:0009117">
    <property type="term" value="P:nucleotide metabolic process"/>
    <property type="evidence" value="ECO:0007669"/>
    <property type="project" value="UniProtKB-KW"/>
</dbReference>
<evidence type="ECO:0000256" key="1">
    <source>
        <dbReference type="ARBA" id="ARBA00001947"/>
    </source>
</evidence>
<dbReference type="GO" id="GO:0004000">
    <property type="term" value="F:adenosine deaminase activity"/>
    <property type="evidence" value="ECO:0007669"/>
    <property type="project" value="TreeGrafter"/>
</dbReference>
<dbReference type="Gene3D" id="3.20.20.140">
    <property type="entry name" value="Metal-dependent hydrolases"/>
    <property type="match status" value="1"/>
</dbReference>
<evidence type="ECO:0000256" key="10">
    <source>
        <dbReference type="ARBA" id="ARBA00070474"/>
    </source>
</evidence>
<dbReference type="InterPro" id="IPR001365">
    <property type="entry name" value="A_deaminase_dom"/>
</dbReference>
<dbReference type="SUPFAM" id="SSF51556">
    <property type="entry name" value="Metallo-dependent hydrolases"/>
    <property type="match status" value="1"/>
</dbReference>
<evidence type="ECO:0000256" key="5">
    <source>
        <dbReference type="ARBA" id="ARBA00022801"/>
    </source>
</evidence>
<evidence type="ECO:0000256" key="9">
    <source>
        <dbReference type="ARBA" id="ARBA00057464"/>
    </source>
</evidence>
<organism evidence="12 13">
    <name type="scientific">Cloeon dipterum</name>
    <dbReference type="NCBI Taxonomy" id="197152"/>
    <lineage>
        <taxon>Eukaryota</taxon>
        <taxon>Metazoa</taxon>
        <taxon>Ecdysozoa</taxon>
        <taxon>Arthropoda</taxon>
        <taxon>Hexapoda</taxon>
        <taxon>Insecta</taxon>
        <taxon>Pterygota</taxon>
        <taxon>Palaeoptera</taxon>
        <taxon>Ephemeroptera</taxon>
        <taxon>Pisciforma</taxon>
        <taxon>Baetidae</taxon>
        <taxon>Cloeon</taxon>
    </lineage>
</organism>
<dbReference type="Pfam" id="PF00962">
    <property type="entry name" value="A_deaminase"/>
    <property type="match status" value="1"/>
</dbReference>
<sequence>MEDFCKRLPKIELHAHLNGSLSESTIQKLCQLEGAPHLFDNWQVAINHGEHRTLSECFEMFKAVHALTVTPEAVKLATASVISDFEQDGIIYLELRSTPREVEGRMTKEQYVDAIVEAILAHQGKIVVKLLLSVDRRHRSDDAEHALKIALDVRAKHPDMVVGLDLSGDPTAGSLDLFLPTFVKARQHGLGIVMHCGEVSNKAEVLEILKFRPNRLGHVTCLHPDLGGCQEQWKTLIESKIPVEACLTSNLRCKTVPSYEKHHLRHLLSARHPVALSTDDKGVFCSDLSNEFHIAAKSFDLSEQDLRDLSINTVDFCLASQQMKEQLRRCFQ</sequence>
<dbReference type="PANTHER" id="PTHR11409:SF42">
    <property type="entry name" value="ADENOSINE DEAMINASE-LIKE PROTEIN"/>
    <property type="match status" value="1"/>
</dbReference>
<dbReference type="PANTHER" id="PTHR11409">
    <property type="entry name" value="ADENOSINE DEAMINASE"/>
    <property type="match status" value="1"/>
</dbReference>
<evidence type="ECO:0000256" key="2">
    <source>
        <dbReference type="ARBA" id="ARBA00006676"/>
    </source>
</evidence>
<proteinExistence type="inferred from homology"/>
<evidence type="ECO:0000259" key="11">
    <source>
        <dbReference type="Pfam" id="PF00962"/>
    </source>
</evidence>
<comment type="subunit">
    <text evidence="3">Monomer.</text>
</comment>
<dbReference type="OrthoDB" id="272271at2759"/>
<name>A0A8S1DMS2_9INSE</name>